<dbReference type="GO" id="GO:0016491">
    <property type="term" value="F:oxidoreductase activity"/>
    <property type="evidence" value="ECO:0007669"/>
    <property type="project" value="UniProtKB-KW"/>
</dbReference>
<evidence type="ECO:0000256" key="4">
    <source>
        <dbReference type="SAM" id="Phobius"/>
    </source>
</evidence>
<feature type="transmembrane region" description="Helical" evidence="4">
    <location>
        <begin position="486"/>
        <end position="508"/>
    </location>
</feature>
<name>A0A1M2VTA8_TRAPU</name>
<evidence type="ECO:0000256" key="2">
    <source>
        <dbReference type="ARBA" id="ARBA00022857"/>
    </source>
</evidence>
<protein>
    <recommendedName>
        <fullName evidence="5">DUF6535 domain-containing protein</fullName>
    </recommendedName>
</protein>
<evidence type="ECO:0000259" key="5">
    <source>
        <dbReference type="Pfam" id="PF20153"/>
    </source>
</evidence>
<dbReference type="Pfam" id="PF00106">
    <property type="entry name" value="adh_short"/>
    <property type="match status" value="1"/>
</dbReference>
<dbReference type="InterPro" id="IPR002347">
    <property type="entry name" value="SDR_fam"/>
</dbReference>
<keyword evidence="3" id="KW-0560">Oxidoreductase</keyword>
<sequence length="740" mass="82172">MSGTWTNMFPPKPKWGVDEIPDLSGKVMLVTGGNTGIGKLTVKALLSHNAKVYIAGRNPERVAGAIEDLRKETGKEALSLQLDLADLQSVKRAAAEFISKESRLDVLFNNGGLMFPPIEQTTKDGFDLQFGTNVIGHFYLTQLLLPLLVASAKTSTDGKARVVNTSSMGHTFVSGLDFDTFRDGPKRKKMGTRPLYSQSKFGNVVFSNELHRRYADQGIVSVSLHPGNLDTELSRYGPGSKLMRSLLKLVLYPAPLGALTQLYVGTTPEGAKLGGQELLEQRKTLRTAEEKEKAWTDAADMVKTYSDEMVDRWNKVIDTYLVFAGLFSAILTAFNVQSYSLLQPPTPDLVSVLQQISLQLHSFSINPPFVNSTASPAVLLPPNAAAAVPRSVIWLNILWFSGLITSLTSALLGILVKQWLNEYVSLGLSGNSREAARRRQYRLNNLVKWRVGDIVIVIPVLLLISLGLFLAGLIVLLWILHPTVAIVASVLVGAVAVFTIGVTFLPLFNHSCAYLTPQTFAFYSLWRHALYPVVRTVGYYIISTPANKICDLLIPGHFLPDVIQDILLDATYLFPTTTPKTSPWYIHERRMVNGLSDTLDLDILNEAYDTTLDAKAVSAAALCLLDHPPIHILDYFLRLQKTARKRFFRRTYTHRYPKDELLLHQVLLCTLQLSAMEPFAKDCSQIWQHSYAFLPIGEGHTGGGNTQMSEQAVWLQMVASWLEHRVLNPDTAKVGNIRQR</sequence>
<feature type="transmembrane region" description="Helical" evidence="4">
    <location>
        <begin position="319"/>
        <end position="342"/>
    </location>
</feature>
<keyword evidence="7" id="KW-1185">Reference proteome</keyword>
<evidence type="ECO:0000256" key="3">
    <source>
        <dbReference type="ARBA" id="ARBA00023002"/>
    </source>
</evidence>
<dbReference type="STRING" id="154538.A0A1M2VTA8"/>
<dbReference type="SUPFAM" id="SSF51735">
    <property type="entry name" value="NAD(P)-binding Rossmann-fold domains"/>
    <property type="match status" value="1"/>
</dbReference>
<keyword evidence="4" id="KW-0472">Membrane</keyword>
<dbReference type="Pfam" id="PF20153">
    <property type="entry name" value="DUF6535"/>
    <property type="match status" value="1"/>
</dbReference>
<evidence type="ECO:0000256" key="1">
    <source>
        <dbReference type="ARBA" id="ARBA00006484"/>
    </source>
</evidence>
<feature type="domain" description="DUF6535" evidence="5">
    <location>
        <begin position="295"/>
        <end position="478"/>
    </location>
</feature>
<comment type="caution">
    <text evidence="6">The sequence shown here is derived from an EMBL/GenBank/DDBJ whole genome shotgun (WGS) entry which is preliminary data.</text>
</comment>
<organism evidence="6 7">
    <name type="scientific">Trametes pubescens</name>
    <name type="common">White-rot fungus</name>
    <dbReference type="NCBI Taxonomy" id="154538"/>
    <lineage>
        <taxon>Eukaryota</taxon>
        <taxon>Fungi</taxon>
        <taxon>Dikarya</taxon>
        <taxon>Basidiomycota</taxon>
        <taxon>Agaricomycotina</taxon>
        <taxon>Agaricomycetes</taxon>
        <taxon>Polyporales</taxon>
        <taxon>Polyporaceae</taxon>
        <taxon>Trametes</taxon>
    </lineage>
</organism>
<dbReference type="AlphaFoldDB" id="A0A1M2VTA8"/>
<dbReference type="Proteomes" id="UP000184267">
    <property type="component" value="Unassembled WGS sequence"/>
</dbReference>
<accession>A0A1M2VTA8</accession>
<dbReference type="PANTHER" id="PTHR24320:SF236">
    <property type="entry name" value="SHORT-CHAIN DEHYDROGENASE-RELATED"/>
    <property type="match status" value="1"/>
</dbReference>
<dbReference type="PRINTS" id="PR00081">
    <property type="entry name" value="GDHRDH"/>
</dbReference>
<comment type="similarity">
    <text evidence="1">Belongs to the short-chain dehydrogenases/reductases (SDR) family.</text>
</comment>
<keyword evidence="2" id="KW-0521">NADP</keyword>
<dbReference type="PANTHER" id="PTHR24320">
    <property type="entry name" value="RETINOL DEHYDROGENASE"/>
    <property type="match status" value="1"/>
</dbReference>
<gene>
    <name evidence="6" type="ORF">TRAPUB_12665</name>
</gene>
<reference evidence="6 7" key="1">
    <citation type="submission" date="2016-10" db="EMBL/GenBank/DDBJ databases">
        <title>Genome sequence of the basidiomycete white-rot fungus Trametes pubescens.</title>
        <authorList>
            <person name="Makela M.R."/>
            <person name="Granchi Z."/>
            <person name="Peng M."/>
            <person name="De Vries R.P."/>
            <person name="Grigoriev I."/>
            <person name="Riley R."/>
            <person name="Hilden K."/>
        </authorList>
    </citation>
    <scope>NUCLEOTIDE SEQUENCE [LARGE SCALE GENOMIC DNA]</scope>
    <source>
        <strain evidence="6 7">FBCC735</strain>
    </source>
</reference>
<feature type="transmembrane region" description="Helical" evidence="4">
    <location>
        <begin position="393"/>
        <end position="416"/>
    </location>
</feature>
<dbReference type="InterPro" id="IPR045338">
    <property type="entry name" value="DUF6535"/>
</dbReference>
<dbReference type="Gene3D" id="3.40.50.720">
    <property type="entry name" value="NAD(P)-binding Rossmann-like Domain"/>
    <property type="match status" value="1"/>
</dbReference>
<keyword evidence="4" id="KW-1133">Transmembrane helix</keyword>
<dbReference type="InterPro" id="IPR036291">
    <property type="entry name" value="NAD(P)-bd_dom_sf"/>
</dbReference>
<evidence type="ECO:0000313" key="6">
    <source>
        <dbReference type="EMBL" id="OJT10796.1"/>
    </source>
</evidence>
<evidence type="ECO:0000313" key="7">
    <source>
        <dbReference type="Proteomes" id="UP000184267"/>
    </source>
</evidence>
<dbReference type="OrthoDB" id="3185525at2759"/>
<feature type="transmembrane region" description="Helical" evidence="4">
    <location>
        <begin position="454"/>
        <end position="480"/>
    </location>
</feature>
<dbReference type="EMBL" id="MNAD01000731">
    <property type="protein sequence ID" value="OJT10796.1"/>
    <property type="molecule type" value="Genomic_DNA"/>
</dbReference>
<keyword evidence="4" id="KW-0812">Transmembrane</keyword>
<proteinExistence type="inferred from homology"/>